<dbReference type="STRING" id="576118.SAMN05216216_11813"/>
<dbReference type="OrthoDB" id="2388639at2"/>
<proteinExistence type="predicted"/>
<keyword evidence="2" id="KW-1185">Reference proteome</keyword>
<gene>
    <name evidence="1" type="ORF">SAMN05216216_11813</name>
</gene>
<reference evidence="2" key="1">
    <citation type="submission" date="2016-10" db="EMBL/GenBank/DDBJ databases">
        <authorList>
            <person name="Varghese N."/>
            <person name="Submissions S."/>
        </authorList>
    </citation>
    <scope>NUCLEOTIDE SEQUENCE [LARGE SCALE GENOMIC DNA]</scope>
    <source>
        <strain evidence="2">CGMCC 1.8895</strain>
    </source>
</reference>
<evidence type="ECO:0000313" key="2">
    <source>
        <dbReference type="Proteomes" id="UP000199008"/>
    </source>
</evidence>
<evidence type="ECO:0000313" key="1">
    <source>
        <dbReference type="EMBL" id="SDL01637.1"/>
    </source>
</evidence>
<dbReference type="EMBL" id="FNFY01000018">
    <property type="protein sequence ID" value="SDL01637.1"/>
    <property type="molecule type" value="Genomic_DNA"/>
</dbReference>
<sequence length="218" mass="26403">MDKDIDSEILIKMYDKFKSVLPRSNEILQIHRNHEFYERLINDNGFTEFRKTYEPEVDIQQLIKRFLNEDFEGKHTSGKFKMTDALLKITEHVYRSIHEMNPLKRMDLSEWKDIITDDLDFEHSIIIYDRNDEIIAYLMMYENEEPFKDVGYCYFKNQEAKNSLSAEFHDTLLELKKQNFTHLNLEVDNTDIYPYEFFHDFIEHDPPSLISYMKTENK</sequence>
<organism evidence="1 2">
    <name type="scientific">Lacicoccus qingdaonensis</name>
    <dbReference type="NCBI Taxonomy" id="576118"/>
    <lineage>
        <taxon>Bacteria</taxon>
        <taxon>Bacillati</taxon>
        <taxon>Bacillota</taxon>
        <taxon>Bacilli</taxon>
        <taxon>Bacillales</taxon>
        <taxon>Salinicoccaceae</taxon>
        <taxon>Lacicoccus</taxon>
    </lineage>
</organism>
<dbReference type="Proteomes" id="UP000199008">
    <property type="component" value="Unassembled WGS sequence"/>
</dbReference>
<protein>
    <submittedName>
        <fullName evidence="1">Uncharacterized protein</fullName>
    </submittedName>
</protein>
<name>A0A1G9GLU7_9BACL</name>
<dbReference type="RefSeq" id="WP_092987005.1">
    <property type="nucleotide sequence ID" value="NZ_FNFY01000018.1"/>
</dbReference>
<dbReference type="AlphaFoldDB" id="A0A1G9GLU7"/>
<accession>A0A1G9GLU7</accession>